<dbReference type="InterPro" id="IPR010169">
    <property type="entry name" value="AcOrn-deacetyl"/>
</dbReference>
<dbReference type="SUPFAM" id="SSF55031">
    <property type="entry name" value="Bacterial exopeptidase dimerisation domain"/>
    <property type="match status" value="1"/>
</dbReference>
<evidence type="ECO:0000256" key="3">
    <source>
        <dbReference type="ARBA" id="ARBA00022490"/>
    </source>
</evidence>
<dbReference type="NCBIfam" id="NF005710">
    <property type="entry name" value="PRK07522.1"/>
    <property type="match status" value="1"/>
</dbReference>
<feature type="domain" description="Peptidase M20 dimerisation" evidence="10">
    <location>
        <begin position="171"/>
        <end position="283"/>
    </location>
</feature>
<reference evidence="11 12" key="1">
    <citation type="submission" date="2020-08" db="EMBL/GenBank/DDBJ databases">
        <title>Genomic Encyclopedia of Type Strains, Phase III (KMG-III): the genomes of soil and plant-associated and newly described type strains.</title>
        <authorList>
            <person name="Whitman W."/>
        </authorList>
    </citation>
    <scope>NUCLEOTIDE SEQUENCE [LARGE SCALE GENOMIC DNA]</scope>
    <source>
        <strain evidence="11 12">CECT 7744</strain>
    </source>
</reference>
<dbReference type="Pfam" id="PF07687">
    <property type="entry name" value="M20_dimer"/>
    <property type="match status" value="1"/>
</dbReference>
<evidence type="ECO:0000256" key="5">
    <source>
        <dbReference type="ARBA" id="ARBA00022605"/>
    </source>
</evidence>
<dbReference type="RefSeq" id="WP_183383391.1">
    <property type="nucleotide sequence ID" value="NZ_JACHXR010000004.1"/>
</dbReference>
<dbReference type="PANTHER" id="PTHR43808">
    <property type="entry name" value="ACETYLORNITHINE DEACETYLASE"/>
    <property type="match status" value="1"/>
</dbReference>
<name>A0A7W5ETS0_9GAMM</name>
<evidence type="ECO:0000256" key="6">
    <source>
        <dbReference type="ARBA" id="ARBA00022723"/>
    </source>
</evidence>
<comment type="cofactor">
    <cofactor evidence="1">
        <name>Zn(2+)</name>
        <dbReference type="ChEBI" id="CHEBI:29105"/>
    </cofactor>
</comment>
<keyword evidence="6" id="KW-0479">Metal-binding</keyword>
<protein>
    <submittedName>
        <fullName evidence="11">Acetylornithine deacetylase</fullName>
        <ecNumber evidence="11">3.5.1.16</ecNumber>
    </submittedName>
</protein>
<dbReference type="Pfam" id="PF01546">
    <property type="entry name" value="Peptidase_M20"/>
    <property type="match status" value="1"/>
</dbReference>
<evidence type="ECO:0000256" key="9">
    <source>
        <dbReference type="ARBA" id="ARBA00023285"/>
    </source>
</evidence>
<keyword evidence="3" id="KW-0963">Cytoplasm</keyword>
<evidence type="ECO:0000256" key="8">
    <source>
        <dbReference type="ARBA" id="ARBA00022833"/>
    </source>
</evidence>
<dbReference type="InterPro" id="IPR011650">
    <property type="entry name" value="Peptidase_M20_dimer"/>
</dbReference>
<evidence type="ECO:0000256" key="1">
    <source>
        <dbReference type="ARBA" id="ARBA00001947"/>
    </source>
</evidence>
<dbReference type="AlphaFoldDB" id="A0A7W5ETS0"/>
<dbReference type="PROSITE" id="PS00759">
    <property type="entry name" value="ARGE_DAPE_CPG2_2"/>
    <property type="match status" value="1"/>
</dbReference>
<keyword evidence="5" id="KW-0028">Amino-acid biosynthesis</keyword>
<dbReference type="EC" id="3.5.1.16" evidence="11"/>
<dbReference type="GO" id="GO:0046872">
    <property type="term" value="F:metal ion binding"/>
    <property type="evidence" value="ECO:0007669"/>
    <property type="project" value="UniProtKB-KW"/>
</dbReference>
<dbReference type="Gene3D" id="3.30.70.360">
    <property type="match status" value="1"/>
</dbReference>
<organism evidence="11 12">
    <name type="scientific">Halomonas stenophila</name>
    <dbReference type="NCBI Taxonomy" id="795312"/>
    <lineage>
        <taxon>Bacteria</taxon>
        <taxon>Pseudomonadati</taxon>
        <taxon>Pseudomonadota</taxon>
        <taxon>Gammaproteobacteria</taxon>
        <taxon>Oceanospirillales</taxon>
        <taxon>Halomonadaceae</taxon>
        <taxon>Halomonas</taxon>
    </lineage>
</organism>
<dbReference type="Gene3D" id="3.40.630.10">
    <property type="entry name" value="Zn peptidases"/>
    <property type="match status" value="1"/>
</dbReference>
<evidence type="ECO:0000256" key="4">
    <source>
        <dbReference type="ARBA" id="ARBA00022571"/>
    </source>
</evidence>
<dbReference type="GO" id="GO:0006526">
    <property type="term" value="P:L-arginine biosynthetic process"/>
    <property type="evidence" value="ECO:0007669"/>
    <property type="project" value="UniProtKB-KW"/>
</dbReference>
<evidence type="ECO:0000313" key="12">
    <source>
        <dbReference type="Proteomes" id="UP000518892"/>
    </source>
</evidence>
<evidence type="ECO:0000313" key="11">
    <source>
        <dbReference type="EMBL" id="MBB3230887.1"/>
    </source>
</evidence>
<comment type="caution">
    <text evidence="11">The sequence shown here is derived from an EMBL/GenBank/DDBJ whole genome shotgun (WGS) entry which is preliminary data.</text>
</comment>
<dbReference type="CDD" id="cd03894">
    <property type="entry name" value="M20_ArgE"/>
    <property type="match status" value="1"/>
</dbReference>
<keyword evidence="12" id="KW-1185">Reference proteome</keyword>
<keyword evidence="8" id="KW-0862">Zinc</keyword>
<evidence type="ECO:0000256" key="7">
    <source>
        <dbReference type="ARBA" id="ARBA00022801"/>
    </source>
</evidence>
<sequence length="386" mass="41516">MTDAAQLLETLVGFATVSRDSNLDLIAFVEDYLDGHGVEHWRVDNDDGTKANLLARIGPAVEGGVVLSGHTDVVPVDGQPWSSDPFTLRNGGDGRLYGRGTCDMKAFIACALAEVPRWVTLDLERPLYLAFSYDEEVGCLGAPRLIERLLADHPRPAAVFVGEPTLMQPVVAHKGSTNLRTTVTGRAAHSSQVNQGVSAIHVAARLVTRIEDVMAELRAEGRVDEAFNVAHSSLHVGKIAGGTAINIMARECSFDWEVRHLPGDRFEDLLGRVEAYADELQAEMRARAPETGIRTERLTSTVPALADDDNAEVLALCRALVGEVPSGAVAYATEAGQFQRAGLSTVICGPGSISQAHQPDEYLEIEQLEAGVAFMQALGRQLAEAR</sequence>
<proteinExistence type="inferred from homology"/>
<dbReference type="EMBL" id="JACHXR010000004">
    <property type="protein sequence ID" value="MBB3230887.1"/>
    <property type="molecule type" value="Genomic_DNA"/>
</dbReference>
<gene>
    <name evidence="11" type="ORF">FHR97_001739</name>
</gene>
<accession>A0A7W5ETS0</accession>
<evidence type="ECO:0000256" key="2">
    <source>
        <dbReference type="ARBA" id="ARBA00005691"/>
    </source>
</evidence>
<dbReference type="GO" id="GO:0008777">
    <property type="term" value="F:acetylornithine deacetylase activity"/>
    <property type="evidence" value="ECO:0007669"/>
    <property type="project" value="UniProtKB-EC"/>
</dbReference>
<dbReference type="InterPro" id="IPR002933">
    <property type="entry name" value="Peptidase_M20"/>
</dbReference>
<comment type="similarity">
    <text evidence="2">Belongs to the peptidase M20A family. ArgE subfamily.</text>
</comment>
<dbReference type="PANTHER" id="PTHR43808:SF31">
    <property type="entry name" value="N-ACETYL-L-CITRULLINE DEACETYLASE"/>
    <property type="match status" value="1"/>
</dbReference>
<dbReference type="InterPro" id="IPR050072">
    <property type="entry name" value="Peptidase_M20A"/>
</dbReference>
<dbReference type="NCBIfam" id="TIGR01892">
    <property type="entry name" value="AcOrn-deacetyl"/>
    <property type="match status" value="1"/>
</dbReference>
<keyword evidence="4" id="KW-0055">Arginine biosynthesis</keyword>
<keyword evidence="7 11" id="KW-0378">Hydrolase</keyword>
<dbReference type="SUPFAM" id="SSF53187">
    <property type="entry name" value="Zn-dependent exopeptidases"/>
    <property type="match status" value="1"/>
</dbReference>
<dbReference type="InterPro" id="IPR036264">
    <property type="entry name" value="Bact_exopeptidase_dim_dom"/>
</dbReference>
<keyword evidence="9" id="KW-0170">Cobalt</keyword>
<evidence type="ECO:0000259" key="10">
    <source>
        <dbReference type="Pfam" id="PF07687"/>
    </source>
</evidence>
<dbReference type="Proteomes" id="UP000518892">
    <property type="component" value="Unassembled WGS sequence"/>
</dbReference>
<dbReference type="InterPro" id="IPR001261">
    <property type="entry name" value="ArgE/DapE_CS"/>
</dbReference>